<evidence type="ECO:0000256" key="2">
    <source>
        <dbReference type="SAM" id="Coils"/>
    </source>
</evidence>
<evidence type="ECO:0000256" key="1">
    <source>
        <dbReference type="ARBA" id="ARBA00023054"/>
    </source>
</evidence>
<organism evidence="4 5">
    <name type="scientific">Thraustotheca clavata</name>
    <dbReference type="NCBI Taxonomy" id="74557"/>
    <lineage>
        <taxon>Eukaryota</taxon>
        <taxon>Sar</taxon>
        <taxon>Stramenopiles</taxon>
        <taxon>Oomycota</taxon>
        <taxon>Saprolegniomycetes</taxon>
        <taxon>Saprolegniales</taxon>
        <taxon>Achlyaceae</taxon>
        <taxon>Thraustotheca</taxon>
    </lineage>
</organism>
<reference evidence="4 5" key="1">
    <citation type="journal article" date="2014" name="Genome Biol. Evol.">
        <title>The secreted proteins of Achlya hypogyna and Thraustotheca clavata identify the ancestral oomycete secretome and reveal gene acquisitions by horizontal gene transfer.</title>
        <authorList>
            <person name="Misner I."/>
            <person name="Blouin N."/>
            <person name="Leonard G."/>
            <person name="Richards T.A."/>
            <person name="Lane C.E."/>
        </authorList>
    </citation>
    <scope>NUCLEOTIDE SEQUENCE [LARGE SCALE GENOMIC DNA]</scope>
    <source>
        <strain evidence="4 5">ATCC 34112</strain>
    </source>
</reference>
<dbReference type="PANTHER" id="PTHR21694">
    <property type="entry name" value="COILED-COIL DOMAIN-CONTAINING PROTEIN 63"/>
    <property type="match status" value="1"/>
</dbReference>
<dbReference type="OrthoDB" id="74375at2759"/>
<dbReference type="AlphaFoldDB" id="A0A1V9YZY4"/>
<feature type="domain" description="ODAD1 central coiled coil region" evidence="3">
    <location>
        <begin position="219"/>
        <end position="491"/>
    </location>
</feature>
<evidence type="ECO:0000313" key="5">
    <source>
        <dbReference type="Proteomes" id="UP000243217"/>
    </source>
</evidence>
<keyword evidence="5" id="KW-1185">Reference proteome</keyword>
<proteinExistence type="predicted"/>
<keyword evidence="1 2" id="KW-0175">Coiled coil</keyword>
<dbReference type="Pfam" id="PF21773">
    <property type="entry name" value="ODAD1_CC"/>
    <property type="match status" value="1"/>
</dbReference>
<name>A0A1V9YZY4_9STRA</name>
<evidence type="ECO:0000259" key="3">
    <source>
        <dbReference type="Pfam" id="PF21773"/>
    </source>
</evidence>
<protein>
    <recommendedName>
        <fullName evidence="3">ODAD1 central coiled coil region domain-containing protein</fullName>
    </recommendedName>
</protein>
<dbReference type="Proteomes" id="UP000243217">
    <property type="component" value="Unassembled WGS sequence"/>
</dbReference>
<sequence length="623" mass="70323">MSSSDSFTTRFLPEGIPEYNALLDTHLKQHRKYLLGSKTNLNLLKKTGAIAKVEKGTSNDQYVVYLESPKVKKQIPTKKQQGIPRQEKKKTLKSALYGIERSPMRSASAGELRKQHKVEPMLEPREVTQLNTPTKPLVRHRSASALGSKSHSKDSRPIVNRLLENDLAYQEKIVALQRNIGSLDTEKKVIEQEIDLMRKQLRGVHAVQENDQAVAHCLSVVQHRFNKAEEEYMKAVIHQSNLRTSIDYLRQELLSLHQVQRKLELDIEDACAKTIQAEERIATTKATSNETAGELADLERQAEADSVERVLKLPPEDDFVHMDVPRMMAMIHERAASREEALRNMIANAAAAKAKKEADDPGELPLKHKNTFDTIQAELDVANVEAFANDFIDTENQLISLYKHESELQAEAKRFDDALAVLEEEAKRVHGVHEAETETDAAERDEYVEKIQQVERKTAEYTELARKRSVEHEALRQPILHLLEVIKADKNFLHNNGYIDVVQEMALPVILGIAQERIVEIAILSQMRRKQAKNNVTKELRPSLNRSKLRISVRRLAGHSIHAIVVGPRVPFSSNGAQINSPLGSFDELSDATVLPPELSTDAAIDNSIPVSPDQLFHRALHH</sequence>
<comment type="caution">
    <text evidence="4">The sequence shown here is derived from an EMBL/GenBank/DDBJ whole genome shotgun (WGS) entry which is preliminary data.</text>
</comment>
<dbReference type="EMBL" id="JNBS01002441">
    <property type="protein sequence ID" value="OQR91271.1"/>
    <property type="molecule type" value="Genomic_DNA"/>
</dbReference>
<evidence type="ECO:0000313" key="4">
    <source>
        <dbReference type="EMBL" id="OQR91271.1"/>
    </source>
</evidence>
<dbReference type="PANTHER" id="PTHR21694:SF18">
    <property type="entry name" value="COILED-COIL DOMAIN-CONTAINING PROTEIN 63"/>
    <property type="match status" value="1"/>
</dbReference>
<dbReference type="InterPro" id="IPR051876">
    <property type="entry name" value="ODA-DC/CCD"/>
</dbReference>
<accession>A0A1V9YZY4</accession>
<gene>
    <name evidence="4" type="ORF">THRCLA_09053</name>
</gene>
<feature type="coiled-coil region" evidence="2">
    <location>
        <begin position="405"/>
        <end position="464"/>
    </location>
</feature>
<dbReference type="InterPro" id="IPR049258">
    <property type="entry name" value="ODAD1_CC"/>
</dbReference>